<dbReference type="AlphaFoldDB" id="A0A5S5CGA2"/>
<proteinExistence type="predicted"/>
<accession>A0A5S5CGA2</accession>
<evidence type="ECO:0000313" key="2">
    <source>
        <dbReference type="Proteomes" id="UP000324376"/>
    </source>
</evidence>
<dbReference type="EMBL" id="VNHU01000001">
    <property type="protein sequence ID" value="TYP77043.1"/>
    <property type="molecule type" value="Genomic_DNA"/>
</dbReference>
<keyword evidence="2" id="KW-1185">Reference proteome</keyword>
<dbReference type="Proteomes" id="UP000324376">
    <property type="component" value="Unassembled WGS sequence"/>
</dbReference>
<evidence type="ECO:0000313" key="1">
    <source>
        <dbReference type="EMBL" id="TYP77043.1"/>
    </source>
</evidence>
<dbReference type="RefSeq" id="WP_148781070.1">
    <property type="nucleotide sequence ID" value="NZ_VNHU01000001.1"/>
</dbReference>
<comment type="caution">
    <text evidence="1">The sequence shown here is derived from an EMBL/GenBank/DDBJ whole genome shotgun (WGS) entry which is preliminary data.</text>
</comment>
<name>A0A5S5CGA2_9FLAO</name>
<organism evidence="1 2">
    <name type="scientific">Aquimarina intermedia</name>
    <dbReference type="NCBI Taxonomy" id="350814"/>
    <lineage>
        <taxon>Bacteria</taxon>
        <taxon>Pseudomonadati</taxon>
        <taxon>Bacteroidota</taxon>
        <taxon>Flavobacteriia</taxon>
        <taxon>Flavobacteriales</taxon>
        <taxon>Flavobacteriaceae</taxon>
        <taxon>Aquimarina</taxon>
    </lineage>
</organism>
<gene>
    <name evidence="1" type="ORF">BD809_101190</name>
</gene>
<sequence length="204" mass="23301">MKKLLITIICITGFEYQTMNGQDFDFSELSQTTIENFRCVITAENYTYYGLSSAKSLEQIIIDEPIYHYGVQLNALQRYNEQQNPEELVSMMDFVSIPLIDKQTNEVETFLMINKRNEQYQTTGMGKIPFVKEFMGFKKEFQADREMRLIRVPAVNIAYAGIVVDGLLNLIPISYVQKDVTPPPVSVIFAELAKTIEGGEDVPN</sequence>
<protein>
    <submittedName>
        <fullName evidence="1">Uncharacterized protein</fullName>
    </submittedName>
</protein>
<reference evidence="1 2" key="1">
    <citation type="submission" date="2019-07" db="EMBL/GenBank/DDBJ databases">
        <title>Genomic Encyclopedia of Archaeal and Bacterial Type Strains, Phase II (KMG-II): from individual species to whole genera.</title>
        <authorList>
            <person name="Goeker M."/>
        </authorList>
    </citation>
    <scope>NUCLEOTIDE SEQUENCE [LARGE SCALE GENOMIC DNA]</scope>
    <source>
        <strain evidence="1 2">DSM 17527</strain>
    </source>
</reference>